<dbReference type="FunFam" id="1.10.510.10:FF:000537">
    <property type="entry name" value="Putative receptor-like protein kinase"/>
    <property type="match status" value="1"/>
</dbReference>
<evidence type="ECO:0000259" key="4">
    <source>
        <dbReference type="PROSITE" id="PS50011"/>
    </source>
</evidence>
<feature type="transmembrane region" description="Helical" evidence="3">
    <location>
        <begin position="107"/>
        <end position="130"/>
    </location>
</feature>
<dbReference type="InterPro" id="IPR008271">
    <property type="entry name" value="Ser/Thr_kinase_AS"/>
</dbReference>
<dbReference type="STRING" id="200361.A0A453QME3"/>
<dbReference type="Pfam" id="PF00069">
    <property type="entry name" value="Pkinase"/>
    <property type="match status" value="1"/>
</dbReference>
<evidence type="ECO:0000256" key="3">
    <source>
        <dbReference type="SAM" id="Phobius"/>
    </source>
</evidence>
<dbReference type="AlphaFoldDB" id="A0A453QME3"/>
<evidence type="ECO:0000256" key="2">
    <source>
        <dbReference type="ARBA" id="ARBA00022734"/>
    </source>
</evidence>
<dbReference type="PROSITE" id="PS50011">
    <property type="entry name" value="PROTEIN_KINASE_DOM"/>
    <property type="match status" value="1"/>
</dbReference>
<dbReference type="EnsemblPlants" id="AET7Gv20241900.1">
    <property type="protein sequence ID" value="AET7Gv20241900.1"/>
    <property type="gene ID" value="AET7Gv20241900"/>
</dbReference>
<reference evidence="5" key="3">
    <citation type="journal article" date="2017" name="Nature">
        <title>Genome sequence of the progenitor of the wheat D genome Aegilops tauschii.</title>
        <authorList>
            <person name="Luo M.C."/>
            <person name="Gu Y.Q."/>
            <person name="Puiu D."/>
            <person name="Wang H."/>
            <person name="Twardziok S.O."/>
            <person name="Deal K.R."/>
            <person name="Huo N."/>
            <person name="Zhu T."/>
            <person name="Wang L."/>
            <person name="Wang Y."/>
            <person name="McGuire P.E."/>
            <person name="Liu S."/>
            <person name="Long H."/>
            <person name="Ramasamy R.K."/>
            <person name="Rodriguez J.C."/>
            <person name="Van S.L."/>
            <person name="Yuan L."/>
            <person name="Wang Z."/>
            <person name="Xia Z."/>
            <person name="Xiao L."/>
            <person name="Anderson O.D."/>
            <person name="Ouyang S."/>
            <person name="Liang Y."/>
            <person name="Zimin A.V."/>
            <person name="Pertea G."/>
            <person name="Qi P."/>
            <person name="Bennetzen J.L."/>
            <person name="Dai X."/>
            <person name="Dawson M.W."/>
            <person name="Muller H.G."/>
            <person name="Kugler K."/>
            <person name="Rivarola-Duarte L."/>
            <person name="Spannagl M."/>
            <person name="Mayer K.F.X."/>
            <person name="Lu F.H."/>
            <person name="Bevan M.W."/>
            <person name="Leroy P."/>
            <person name="Li P."/>
            <person name="You F.M."/>
            <person name="Sun Q."/>
            <person name="Liu Z."/>
            <person name="Lyons E."/>
            <person name="Wicker T."/>
            <person name="Salzberg S.L."/>
            <person name="Devos K.M."/>
            <person name="Dvorak J."/>
        </authorList>
    </citation>
    <scope>NUCLEOTIDE SEQUENCE [LARGE SCALE GENOMIC DNA]</scope>
    <source>
        <strain evidence="5">cv. AL8/78</strain>
    </source>
</reference>
<dbReference type="InterPro" id="IPR051343">
    <property type="entry name" value="G-type_lectin_kinases/EP1-like"/>
</dbReference>
<dbReference type="Gene3D" id="1.10.510.10">
    <property type="entry name" value="Transferase(Phosphotransferase) domain 1"/>
    <property type="match status" value="1"/>
</dbReference>
<organism evidence="5 6">
    <name type="scientific">Aegilops tauschii subsp. strangulata</name>
    <name type="common">Goatgrass</name>
    <dbReference type="NCBI Taxonomy" id="200361"/>
    <lineage>
        <taxon>Eukaryota</taxon>
        <taxon>Viridiplantae</taxon>
        <taxon>Streptophyta</taxon>
        <taxon>Embryophyta</taxon>
        <taxon>Tracheophyta</taxon>
        <taxon>Spermatophyta</taxon>
        <taxon>Magnoliopsida</taxon>
        <taxon>Liliopsida</taxon>
        <taxon>Poales</taxon>
        <taxon>Poaceae</taxon>
        <taxon>BOP clade</taxon>
        <taxon>Pooideae</taxon>
        <taxon>Triticodae</taxon>
        <taxon>Triticeae</taxon>
        <taxon>Triticinae</taxon>
        <taxon>Aegilops</taxon>
    </lineage>
</organism>
<dbReference type="SUPFAM" id="SSF56112">
    <property type="entry name" value="Protein kinase-like (PK-like)"/>
    <property type="match status" value="1"/>
</dbReference>
<dbReference type="GO" id="GO:0004672">
    <property type="term" value="F:protein kinase activity"/>
    <property type="evidence" value="ECO:0007669"/>
    <property type="project" value="InterPro"/>
</dbReference>
<feature type="transmembrane region" description="Helical" evidence="3">
    <location>
        <begin position="80"/>
        <end position="101"/>
    </location>
</feature>
<keyword evidence="1" id="KW-0732">Signal</keyword>
<reference evidence="5" key="4">
    <citation type="submission" date="2019-03" db="UniProtKB">
        <authorList>
            <consortium name="EnsemblPlants"/>
        </authorList>
    </citation>
    <scope>IDENTIFICATION</scope>
</reference>
<keyword evidence="3" id="KW-1133">Transmembrane helix</keyword>
<keyword evidence="2" id="KW-0430">Lectin</keyword>
<dbReference type="GO" id="GO:0005524">
    <property type="term" value="F:ATP binding"/>
    <property type="evidence" value="ECO:0007669"/>
    <property type="project" value="InterPro"/>
</dbReference>
<reference evidence="5" key="5">
    <citation type="journal article" date="2021" name="G3 (Bethesda)">
        <title>Aegilops tauschii genome assembly Aet v5.0 features greater sequence contiguity and improved annotation.</title>
        <authorList>
            <person name="Wang L."/>
            <person name="Zhu T."/>
            <person name="Rodriguez J.C."/>
            <person name="Deal K.R."/>
            <person name="Dubcovsky J."/>
            <person name="McGuire P.E."/>
            <person name="Lux T."/>
            <person name="Spannagl M."/>
            <person name="Mayer K.F.X."/>
            <person name="Baldrich P."/>
            <person name="Meyers B.C."/>
            <person name="Huo N."/>
            <person name="Gu Y.Q."/>
            <person name="Zhou H."/>
            <person name="Devos K.M."/>
            <person name="Bennetzen J.L."/>
            <person name="Unver T."/>
            <person name="Budak H."/>
            <person name="Gulick P.J."/>
            <person name="Galiba G."/>
            <person name="Kalapos B."/>
            <person name="Nelson D.R."/>
            <person name="Li P."/>
            <person name="You F.M."/>
            <person name="Luo M.C."/>
            <person name="Dvorak J."/>
        </authorList>
    </citation>
    <scope>NUCLEOTIDE SEQUENCE [LARGE SCALE GENOMIC DNA]</scope>
    <source>
        <strain evidence="5">cv. AL8/78</strain>
    </source>
</reference>
<dbReference type="PANTHER" id="PTHR47976:SF115">
    <property type="entry name" value="RECEPTOR-LIKE SERINE_THREONINE-PROTEIN KINASE"/>
    <property type="match status" value="1"/>
</dbReference>
<evidence type="ECO:0000313" key="6">
    <source>
        <dbReference type="Proteomes" id="UP000015105"/>
    </source>
</evidence>
<keyword evidence="3" id="KW-0472">Membrane</keyword>
<dbReference type="InterPro" id="IPR000719">
    <property type="entry name" value="Prot_kinase_dom"/>
</dbReference>
<dbReference type="PROSITE" id="PS00108">
    <property type="entry name" value="PROTEIN_KINASE_ST"/>
    <property type="match status" value="1"/>
</dbReference>
<dbReference type="Gene3D" id="3.30.200.20">
    <property type="entry name" value="Phosphorylase Kinase, domain 1"/>
    <property type="match status" value="1"/>
</dbReference>
<reference evidence="6" key="2">
    <citation type="journal article" date="2017" name="Nat. Plants">
        <title>The Aegilops tauschii genome reveals multiple impacts of transposons.</title>
        <authorList>
            <person name="Zhao G."/>
            <person name="Zou C."/>
            <person name="Li K."/>
            <person name="Wang K."/>
            <person name="Li T."/>
            <person name="Gao L."/>
            <person name="Zhang X."/>
            <person name="Wang H."/>
            <person name="Yang Z."/>
            <person name="Liu X."/>
            <person name="Jiang W."/>
            <person name="Mao L."/>
            <person name="Kong X."/>
            <person name="Jiao Y."/>
            <person name="Jia J."/>
        </authorList>
    </citation>
    <scope>NUCLEOTIDE SEQUENCE [LARGE SCALE GENOMIC DNA]</scope>
    <source>
        <strain evidence="6">cv. AL8/78</strain>
    </source>
</reference>
<evidence type="ECO:0000313" key="5">
    <source>
        <dbReference type="EnsemblPlants" id="AET7Gv20241900.1"/>
    </source>
</evidence>
<name>A0A453QME3_AEGTS</name>
<sequence length="528" mass="57353">FVSRQIGSWFEHFLTCCPSYSKFTTQDKRDHTKALKKKILVENVVVDLYDLQGSTFSKSKLGVGRWSGITRRMASRKAKVLAGAVAGTVLVAAEVALYLCLRLSRPFYLSTAAVLAATVLTLLLLLHCTAGRAERMAARRALDDGEELRAEYSYFRKVAGLPRKFSLHALAAATDNFRCVAGRGASGTVFRGVLDDGIPVAVKRIADDRPGAGRADKEFRAEVAAIAGAQHVNLARLLGFCLGSPRFLVYEYMDHGSLDRWIFPAPGGEANDAADARPRCCLPWPRRYQVAVDVAKALAYLHHDCRSKVLHLDVKPENILLDDGFRGVLSDFGLSKLAGKDQSRVVTAVRGTAGYLAPEWLLGAGVTEKSDVYSYGMVLLELVAGRRCVRPEEDGGWSYLPKIAAEMTRAGRVMEVVDRRLSSGVGEAEKAAVRRAVHVALWCAQEKAGARPSMARVLEMLEGRVAGEVEAPPPSDTIMEDLLALGHARERGGGPFRLPLPSPTGRAASSASVLSKYDSFAMSYLSGR</sequence>
<feature type="domain" description="Protein kinase" evidence="4">
    <location>
        <begin position="175"/>
        <end position="465"/>
    </location>
</feature>
<dbReference type="Gramene" id="AET7Gv20241900.1">
    <property type="protein sequence ID" value="AET7Gv20241900.1"/>
    <property type="gene ID" value="AET7Gv20241900"/>
</dbReference>
<dbReference type="SMART" id="SM00220">
    <property type="entry name" value="S_TKc"/>
    <property type="match status" value="1"/>
</dbReference>
<protein>
    <recommendedName>
        <fullName evidence="4">Protein kinase domain-containing protein</fullName>
    </recommendedName>
</protein>
<accession>A0A453QME3</accession>
<dbReference type="GO" id="GO:0030246">
    <property type="term" value="F:carbohydrate binding"/>
    <property type="evidence" value="ECO:0007669"/>
    <property type="project" value="UniProtKB-KW"/>
</dbReference>
<dbReference type="InterPro" id="IPR011009">
    <property type="entry name" value="Kinase-like_dom_sf"/>
</dbReference>
<reference evidence="6" key="1">
    <citation type="journal article" date="2014" name="Science">
        <title>Ancient hybridizations among the ancestral genomes of bread wheat.</title>
        <authorList>
            <consortium name="International Wheat Genome Sequencing Consortium,"/>
            <person name="Marcussen T."/>
            <person name="Sandve S.R."/>
            <person name="Heier L."/>
            <person name="Spannagl M."/>
            <person name="Pfeifer M."/>
            <person name="Jakobsen K.S."/>
            <person name="Wulff B.B."/>
            <person name="Steuernagel B."/>
            <person name="Mayer K.F."/>
            <person name="Olsen O.A."/>
        </authorList>
    </citation>
    <scope>NUCLEOTIDE SEQUENCE [LARGE SCALE GENOMIC DNA]</scope>
    <source>
        <strain evidence="6">cv. AL8/78</strain>
    </source>
</reference>
<proteinExistence type="predicted"/>
<keyword evidence="3" id="KW-0812">Transmembrane</keyword>
<dbReference type="PANTHER" id="PTHR47976">
    <property type="entry name" value="G-TYPE LECTIN S-RECEPTOR-LIKE SERINE/THREONINE-PROTEIN KINASE SD2-5"/>
    <property type="match status" value="1"/>
</dbReference>
<dbReference type="Proteomes" id="UP000015105">
    <property type="component" value="Chromosome 7D"/>
</dbReference>
<keyword evidence="6" id="KW-1185">Reference proteome</keyword>
<evidence type="ECO:0000256" key="1">
    <source>
        <dbReference type="ARBA" id="ARBA00022729"/>
    </source>
</evidence>